<keyword evidence="4" id="KW-0808">Transferase</keyword>
<dbReference type="SUPFAM" id="SSF56112">
    <property type="entry name" value="Protein kinase-like (PK-like)"/>
    <property type="match status" value="1"/>
</dbReference>
<dbReference type="InterPro" id="IPR017441">
    <property type="entry name" value="Protein_kinase_ATP_BS"/>
</dbReference>
<keyword evidence="3" id="KW-0723">Serine/threonine-protein kinase</keyword>
<evidence type="ECO:0000259" key="13">
    <source>
        <dbReference type="PROSITE" id="PS50011"/>
    </source>
</evidence>
<evidence type="ECO:0000256" key="11">
    <source>
        <dbReference type="ARBA" id="ARBA00048679"/>
    </source>
</evidence>
<dbReference type="Proteomes" id="UP000824469">
    <property type="component" value="Unassembled WGS sequence"/>
</dbReference>
<dbReference type="EC" id="2.7.11.1" evidence="2"/>
<comment type="subcellular location">
    <subcellularLocation>
        <location evidence="1">Cell membrane</location>
        <topology evidence="1">Single-pass membrane protein</topology>
    </subcellularLocation>
</comment>
<dbReference type="InterPro" id="IPR047117">
    <property type="entry name" value="PERK1-13-like"/>
</dbReference>
<evidence type="ECO:0000256" key="1">
    <source>
        <dbReference type="ARBA" id="ARBA00004162"/>
    </source>
</evidence>
<keyword evidence="8" id="KW-1133">Transmembrane helix</keyword>
<dbReference type="EMBL" id="JAHRHJ020003813">
    <property type="protein sequence ID" value="KAH9291078.1"/>
    <property type="molecule type" value="Genomic_DNA"/>
</dbReference>
<evidence type="ECO:0000256" key="7">
    <source>
        <dbReference type="ARBA" id="ARBA00022840"/>
    </source>
</evidence>
<proteinExistence type="predicted"/>
<keyword evidence="7 12" id="KW-0067">ATP-binding</keyword>
<reference evidence="14 15" key="1">
    <citation type="journal article" date="2021" name="Nat. Plants">
        <title>The Taxus genome provides insights into paclitaxel biosynthesis.</title>
        <authorList>
            <person name="Xiong X."/>
            <person name="Gou J."/>
            <person name="Liao Q."/>
            <person name="Li Y."/>
            <person name="Zhou Q."/>
            <person name="Bi G."/>
            <person name="Li C."/>
            <person name="Du R."/>
            <person name="Wang X."/>
            <person name="Sun T."/>
            <person name="Guo L."/>
            <person name="Liang H."/>
            <person name="Lu P."/>
            <person name="Wu Y."/>
            <person name="Zhang Z."/>
            <person name="Ro D.K."/>
            <person name="Shang Y."/>
            <person name="Huang S."/>
            <person name="Yan J."/>
        </authorList>
    </citation>
    <scope>NUCLEOTIDE SEQUENCE [LARGE SCALE GENOMIC DNA]</scope>
    <source>
        <strain evidence="14">Ta-2019</strain>
    </source>
</reference>
<evidence type="ECO:0000256" key="6">
    <source>
        <dbReference type="ARBA" id="ARBA00022741"/>
    </source>
</evidence>
<dbReference type="InterPro" id="IPR011009">
    <property type="entry name" value="Kinase-like_dom_sf"/>
</dbReference>
<evidence type="ECO:0000256" key="12">
    <source>
        <dbReference type="PROSITE-ProRule" id="PRU10141"/>
    </source>
</evidence>
<keyword evidence="3" id="KW-0418">Kinase</keyword>
<comment type="caution">
    <text evidence="14">The sequence shown here is derived from an EMBL/GenBank/DDBJ whole genome shotgun (WGS) entry which is preliminary data.</text>
</comment>
<keyword evidence="5" id="KW-0812">Transmembrane</keyword>
<evidence type="ECO:0000256" key="3">
    <source>
        <dbReference type="ARBA" id="ARBA00022527"/>
    </source>
</evidence>
<keyword evidence="9" id="KW-0472">Membrane</keyword>
<evidence type="ECO:0000256" key="10">
    <source>
        <dbReference type="ARBA" id="ARBA00047899"/>
    </source>
</evidence>
<dbReference type="AlphaFoldDB" id="A0AA38C7H9"/>
<dbReference type="GO" id="GO:0005524">
    <property type="term" value="F:ATP binding"/>
    <property type="evidence" value="ECO:0007669"/>
    <property type="project" value="UniProtKB-UniRule"/>
</dbReference>
<dbReference type="PROSITE" id="PS00107">
    <property type="entry name" value="PROTEIN_KINASE_ATP"/>
    <property type="match status" value="1"/>
</dbReference>
<evidence type="ECO:0000313" key="14">
    <source>
        <dbReference type="EMBL" id="KAH9291078.1"/>
    </source>
</evidence>
<dbReference type="PANTHER" id="PTHR47982">
    <property type="entry name" value="PROLINE-RICH RECEPTOR-LIKE PROTEIN KINASE PERK4"/>
    <property type="match status" value="1"/>
</dbReference>
<dbReference type="Gene3D" id="1.10.510.10">
    <property type="entry name" value="Transferase(Phosphotransferase) domain 1"/>
    <property type="match status" value="1"/>
</dbReference>
<dbReference type="Pfam" id="PF00069">
    <property type="entry name" value="Pkinase"/>
    <property type="match status" value="1"/>
</dbReference>
<accession>A0AA38C7H9</accession>
<sequence length="229" mass="25755">MGWFTRDKIALGISRVQNSFFHHGCFPPIIHGGLSTSNVLLDEHFETHVAEAGIRDLLEGNRLNSISEVEESAKGSFSATVNSILKARGSTTMRSFISRPRELYIATKSFSKDEMLGSGGFGSVYRALLPNDGSIVAVKCVLERGYRRLEKSCEAGLEAVGQLRHKNLVSLKVLFFEEDEILLVYDYMPNSTLDTILFARKGPVLKRERSYKIFDRLAATLYYLHEQLE</sequence>
<comment type="catalytic activity">
    <reaction evidence="10">
        <text>L-threonyl-[protein] + ATP = O-phospho-L-threonyl-[protein] + ADP + H(+)</text>
        <dbReference type="Rhea" id="RHEA:46608"/>
        <dbReference type="Rhea" id="RHEA-COMP:11060"/>
        <dbReference type="Rhea" id="RHEA-COMP:11605"/>
        <dbReference type="ChEBI" id="CHEBI:15378"/>
        <dbReference type="ChEBI" id="CHEBI:30013"/>
        <dbReference type="ChEBI" id="CHEBI:30616"/>
        <dbReference type="ChEBI" id="CHEBI:61977"/>
        <dbReference type="ChEBI" id="CHEBI:456216"/>
        <dbReference type="EC" id="2.7.11.1"/>
    </reaction>
</comment>
<evidence type="ECO:0000256" key="4">
    <source>
        <dbReference type="ARBA" id="ARBA00022679"/>
    </source>
</evidence>
<keyword evidence="6 12" id="KW-0547">Nucleotide-binding</keyword>
<dbReference type="PROSITE" id="PS50011">
    <property type="entry name" value="PROTEIN_KINASE_DOM"/>
    <property type="match status" value="1"/>
</dbReference>
<comment type="catalytic activity">
    <reaction evidence="11">
        <text>L-seryl-[protein] + ATP = O-phospho-L-seryl-[protein] + ADP + H(+)</text>
        <dbReference type="Rhea" id="RHEA:17989"/>
        <dbReference type="Rhea" id="RHEA-COMP:9863"/>
        <dbReference type="Rhea" id="RHEA-COMP:11604"/>
        <dbReference type="ChEBI" id="CHEBI:15378"/>
        <dbReference type="ChEBI" id="CHEBI:29999"/>
        <dbReference type="ChEBI" id="CHEBI:30616"/>
        <dbReference type="ChEBI" id="CHEBI:83421"/>
        <dbReference type="ChEBI" id="CHEBI:456216"/>
        <dbReference type="EC" id="2.7.11.1"/>
    </reaction>
</comment>
<gene>
    <name evidence="14" type="ORF">KI387_044649</name>
</gene>
<name>A0AA38C7H9_TAXCH</name>
<feature type="binding site" evidence="12">
    <location>
        <position position="139"/>
    </location>
    <ligand>
        <name>ATP</name>
        <dbReference type="ChEBI" id="CHEBI:30616"/>
    </ligand>
</feature>
<evidence type="ECO:0000313" key="15">
    <source>
        <dbReference type="Proteomes" id="UP000824469"/>
    </source>
</evidence>
<feature type="domain" description="Protein kinase" evidence="13">
    <location>
        <begin position="110"/>
        <end position="229"/>
    </location>
</feature>
<evidence type="ECO:0000256" key="9">
    <source>
        <dbReference type="ARBA" id="ARBA00023136"/>
    </source>
</evidence>
<keyword evidence="15" id="KW-1185">Reference proteome</keyword>
<dbReference type="InterPro" id="IPR000719">
    <property type="entry name" value="Prot_kinase_dom"/>
</dbReference>
<protein>
    <recommendedName>
        <fullName evidence="2">non-specific serine/threonine protein kinase</fullName>
        <ecNumber evidence="2">2.7.11.1</ecNumber>
    </recommendedName>
</protein>
<feature type="non-terminal residue" evidence="14">
    <location>
        <position position="229"/>
    </location>
</feature>
<evidence type="ECO:0000256" key="2">
    <source>
        <dbReference type="ARBA" id="ARBA00012513"/>
    </source>
</evidence>
<dbReference type="GO" id="GO:0005886">
    <property type="term" value="C:plasma membrane"/>
    <property type="evidence" value="ECO:0007669"/>
    <property type="project" value="UniProtKB-SubCell"/>
</dbReference>
<dbReference type="OMA" id="FTRDKIA"/>
<evidence type="ECO:0000256" key="5">
    <source>
        <dbReference type="ARBA" id="ARBA00022692"/>
    </source>
</evidence>
<organism evidence="14 15">
    <name type="scientific">Taxus chinensis</name>
    <name type="common">Chinese yew</name>
    <name type="synonym">Taxus wallichiana var. chinensis</name>
    <dbReference type="NCBI Taxonomy" id="29808"/>
    <lineage>
        <taxon>Eukaryota</taxon>
        <taxon>Viridiplantae</taxon>
        <taxon>Streptophyta</taxon>
        <taxon>Embryophyta</taxon>
        <taxon>Tracheophyta</taxon>
        <taxon>Spermatophyta</taxon>
        <taxon>Pinopsida</taxon>
        <taxon>Pinidae</taxon>
        <taxon>Conifers II</taxon>
        <taxon>Cupressales</taxon>
        <taxon>Taxaceae</taxon>
        <taxon>Taxus</taxon>
    </lineage>
</organism>
<evidence type="ECO:0000256" key="8">
    <source>
        <dbReference type="ARBA" id="ARBA00022989"/>
    </source>
</evidence>
<dbReference type="GO" id="GO:0004674">
    <property type="term" value="F:protein serine/threonine kinase activity"/>
    <property type="evidence" value="ECO:0007669"/>
    <property type="project" value="UniProtKB-EC"/>
</dbReference>
<dbReference type="PANTHER" id="PTHR47982:SF38">
    <property type="entry name" value="PROTEIN KINASE DOMAIN-CONTAINING PROTEIN"/>
    <property type="match status" value="1"/>
</dbReference>